<gene>
    <name evidence="9" type="ORF">A7K95_06755</name>
    <name evidence="8" type="ORF">GA842_05100</name>
</gene>
<dbReference type="Proteomes" id="UP000077280">
    <property type="component" value="Unassembled WGS sequence"/>
</dbReference>
<comment type="subcellular location">
    <subcellularLocation>
        <location evidence="1">Cell membrane</location>
        <topology evidence="1">Single-pass membrane protein</topology>
    </subcellularLocation>
</comment>
<evidence type="ECO:0000313" key="11">
    <source>
        <dbReference type="Proteomes" id="UP001275867"/>
    </source>
</evidence>
<dbReference type="OrthoDB" id="9815286at2"/>
<comment type="caution">
    <text evidence="8">The sequence shown here is derived from an EMBL/GenBank/DDBJ whole genome shotgun (WGS) entry which is preliminary data.</text>
</comment>
<dbReference type="Pfam" id="PF04024">
    <property type="entry name" value="PspC"/>
    <property type="match status" value="1"/>
</dbReference>
<dbReference type="GeneID" id="93383961"/>
<keyword evidence="10" id="KW-1185">Reference proteome</keyword>
<evidence type="ECO:0000256" key="5">
    <source>
        <dbReference type="ARBA" id="ARBA00023136"/>
    </source>
</evidence>
<reference evidence="9 10" key="1">
    <citation type="submission" date="2016-05" db="EMBL/GenBank/DDBJ databases">
        <title>Draft genome sequence of Pediococcus parvulus 2.6, a probiotic beta-glucan producer strain.</title>
        <authorList>
            <person name="Mohedano M.L."/>
            <person name="Perez-Ramos A."/>
            <person name="Duenas M.T."/>
            <person name="Lamontanara A."/>
            <person name="Orru L."/>
            <person name="Spano G."/>
            <person name="Capozzi V."/>
            <person name="Lopez P."/>
        </authorList>
    </citation>
    <scope>NUCLEOTIDE SEQUENCE [LARGE SCALE GENOMIC DNA]</scope>
    <source>
        <strain evidence="9 10">2.6</strain>
    </source>
</reference>
<evidence type="ECO:0000313" key="8">
    <source>
        <dbReference type="EMBL" id="MDV7694274.1"/>
    </source>
</evidence>
<dbReference type="GO" id="GO:0005886">
    <property type="term" value="C:plasma membrane"/>
    <property type="evidence" value="ECO:0007669"/>
    <property type="project" value="UniProtKB-SubCell"/>
</dbReference>
<evidence type="ECO:0000313" key="10">
    <source>
        <dbReference type="Proteomes" id="UP000077280"/>
    </source>
</evidence>
<keyword evidence="2" id="KW-1003">Cell membrane</keyword>
<feature type="domain" description="Phage shock protein PspC N-terminal" evidence="7">
    <location>
        <begin position="3"/>
        <end position="60"/>
    </location>
</feature>
<proteinExistence type="predicted"/>
<evidence type="ECO:0000256" key="3">
    <source>
        <dbReference type="ARBA" id="ARBA00022692"/>
    </source>
</evidence>
<accession>A0A176TJA6</accession>
<protein>
    <submittedName>
        <fullName evidence="8">PspC domain-containing protein</fullName>
    </submittedName>
    <submittedName>
        <fullName evidence="9">PspC family transcriptional regulator</fullName>
    </submittedName>
</protein>
<dbReference type="EMBL" id="WERX01000013">
    <property type="protein sequence ID" value="MDV7694274.1"/>
    <property type="molecule type" value="Genomic_DNA"/>
</dbReference>
<evidence type="ECO:0000259" key="7">
    <source>
        <dbReference type="Pfam" id="PF04024"/>
    </source>
</evidence>
<dbReference type="AlphaFoldDB" id="A0A176TJA6"/>
<sequence length="61" mass="6656">MSKKLTKSSDKMIAGVVGGFAEYMGIDKTLARVLYAAISIPGFFPCIILYIVAAWVMPEKN</sequence>
<feature type="transmembrane region" description="Helical" evidence="6">
    <location>
        <begin position="33"/>
        <end position="57"/>
    </location>
</feature>
<evidence type="ECO:0000256" key="1">
    <source>
        <dbReference type="ARBA" id="ARBA00004162"/>
    </source>
</evidence>
<evidence type="ECO:0000256" key="6">
    <source>
        <dbReference type="SAM" id="Phobius"/>
    </source>
</evidence>
<name>A0A176TJA6_9LACO</name>
<keyword evidence="3 6" id="KW-0812">Transmembrane</keyword>
<dbReference type="PANTHER" id="PTHR33885">
    <property type="entry name" value="PHAGE SHOCK PROTEIN C"/>
    <property type="match status" value="1"/>
</dbReference>
<dbReference type="RefSeq" id="WP_057784560.1">
    <property type="nucleotide sequence ID" value="NZ_BJWE01000072.1"/>
</dbReference>
<evidence type="ECO:0000313" key="9">
    <source>
        <dbReference type="EMBL" id="OAD64048.1"/>
    </source>
</evidence>
<dbReference type="PANTHER" id="PTHR33885:SF3">
    <property type="entry name" value="PHAGE SHOCK PROTEIN C"/>
    <property type="match status" value="1"/>
</dbReference>
<evidence type="ECO:0000256" key="2">
    <source>
        <dbReference type="ARBA" id="ARBA00022475"/>
    </source>
</evidence>
<keyword evidence="5 6" id="KW-0472">Membrane</keyword>
<keyword evidence="4 6" id="KW-1133">Transmembrane helix</keyword>
<organism evidence="8 11">
    <name type="scientific">Pediococcus parvulus</name>
    <dbReference type="NCBI Taxonomy" id="54062"/>
    <lineage>
        <taxon>Bacteria</taxon>
        <taxon>Bacillati</taxon>
        <taxon>Bacillota</taxon>
        <taxon>Bacilli</taxon>
        <taxon>Lactobacillales</taxon>
        <taxon>Lactobacillaceae</taxon>
        <taxon>Pediococcus</taxon>
    </lineage>
</organism>
<dbReference type="Proteomes" id="UP001275867">
    <property type="component" value="Unassembled WGS sequence"/>
</dbReference>
<evidence type="ECO:0000256" key="4">
    <source>
        <dbReference type="ARBA" id="ARBA00022989"/>
    </source>
</evidence>
<dbReference type="InterPro" id="IPR007168">
    <property type="entry name" value="Phageshock_PspC_N"/>
</dbReference>
<reference evidence="8" key="2">
    <citation type="submission" date="2019-10" db="EMBL/GenBank/DDBJ databases">
        <title>Malate fermentation in French cider.</title>
        <authorList>
            <person name="Cousin F.J."/>
            <person name="Medina Fernandez S."/>
            <person name="Misery B."/>
            <person name="Laplace J.-M."/>
            <person name="Cretenet M."/>
        </authorList>
    </citation>
    <scope>NUCLEOTIDE SEQUENCE</scope>
    <source>
        <strain evidence="8">UCMA15901</strain>
    </source>
</reference>
<dbReference type="EMBL" id="LXND01000047">
    <property type="protein sequence ID" value="OAD64048.1"/>
    <property type="molecule type" value="Genomic_DNA"/>
</dbReference>
<dbReference type="InterPro" id="IPR052027">
    <property type="entry name" value="PspC"/>
</dbReference>